<organism evidence="3 4">
    <name type="scientific">Streptomyces tsukubensis</name>
    <dbReference type="NCBI Taxonomy" id="83656"/>
    <lineage>
        <taxon>Bacteria</taxon>
        <taxon>Bacillati</taxon>
        <taxon>Actinomycetota</taxon>
        <taxon>Actinomycetes</taxon>
        <taxon>Kitasatosporales</taxon>
        <taxon>Streptomycetaceae</taxon>
        <taxon>Streptomyces</taxon>
    </lineage>
</organism>
<feature type="compositionally biased region" description="Polar residues" evidence="1">
    <location>
        <begin position="100"/>
        <end position="109"/>
    </location>
</feature>
<dbReference type="PROSITE" id="PS51257">
    <property type="entry name" value="PROKAR_LIPOPROTEIN"/>
    <property type="match status" value="1"/>
</dbReference>
<evidence type="ECO:0000256" key="2">
    <source>
        <dbReference type="SAM" id="SignalP"/>
    </source>
</evidence>
<feature type="compositionally biased region" description="Low complexity" evidence="1">
    <location>
        <begin position="255"/>
        <end position="264"/>
    </location>
</feature>
<feature type="region of interest" description="Disordered" evidence="1">
    <location>
        <begin position="27"/>
        <end position="57"/>
    </location>
</feature>
<proteinExistence type="predicted"/>
<dbReference type="STRING" id="83656.B1H18_16305"/>
<dbReference type="RefSeq" id="WP_077968858.1">
    <property type="nucleotide sequence ID" value="NZ_CP045178.1"/>
</dbReference>
<reference evidence="3 4" key="1">
    <citation type="submission" date="2017-02" db="EMBL/GenBank/DDBJ databases">
        <title>Draft Genome Sequence of Streptomyces tsukubaensis F601, a Producer of the immunosuppressant tacrolimus FK506.</title>
        <authorList>
            <person name="Zong G."/>
            <person name="Zhong C."/>
            <person name="Fu J."/>
            <person name="Qin R."/>
            <person name="Cao G."/>
        </authorList>
    </citation>
    <scope>NUCLEOTIDE SEQUENCE [LARGE SCALE GENOMIC DNA]</scope>
    <source>
        <strain evidence="3 4">F601</strain>
    </source>
</reference>
<feature type="compositionally biased region" description="Low complexity" evidence="1">
    <location>
        <begin position="45"/>
        <end position="57"/>
    </location>
</feature>
<sequence>MHRSAQRLPRILAFAAVPVILAAAGCSSGSDDAGSDSGAKDAGKKGSASSSASPGAGDAASRVAKAAYAKLPEPCKAVSKKTLDDLVPKAKNKSGETGGSDDTSMRGNCSWNSLDSNGVDGSQFRWLNVSLSRFPSDAALGSGAKRAQEYYEKQVAAAKATDGAKNLAAKPATGVGGQATSIGYDLKKKEGTFKQQTVVTRAENVVVSVDYNGAGLAGDKDPKAEDLLKDAENAAKEAVASILDANGSGSGSGDSSGSTSPSSDASKKSEDKKTDDKKTDDGKTEDKKSEEKSDDKKSAEPTKSADDGKKSDDKDSAE</sequence>
<evidence type="ECO:0000256" key="1">
    <source>
        <dbReference type="SAM" id="MobiDB-lite"/>
    </source>
</evidence>
<feature type="chain" id="PRO_5039202289" evidence="2">
    <location>
        <begin position="23"/>
        <end position="318"/>
    </location>
</feature>
<evidence type="ECO:0000313" key="4">
    <source>
        <dbReference type="Proteomes" id="UP000190539"/>
    </source>
</evidence>
<dbReference type="AlphaFoldDB" id="A0A1V4A8M9"/>
<accession>A0A1V4A8M9</accession>
<evidence type="ECO:0000313" key="3">
    <source>
        <dbReference type="EMBL" id="OON78358.1"/>
    </source>
</evidence>
<keyword evidence="4" id="KW-1185">Reference proteome</keyword>
<feature type="compositionally biased region" description="Basic and acidic residues" evidence="1">
    <location>
        <begin position="265"/>
        <end position="318"/>
    </location>
</feature>
<feature type="signal peptide" evidence="2">
    <location>
        <begin position="1"/>
        <end position="22"/>
    </location>
</feature>
<feature type="region of interest" description="Disordered" evidence="1">
    <location>
        <begin position="239"/>
        <end position="318"/>
    </location>
</feature>
<feature type="region of interest" description="Disordered" evidence="1">
    <location>
        <begin position="80"/>
        <end position="109"/>
    </location>
</feature>
<dbReference type="Proteomes" id="UP000190539">
    <property type="component" value="Unassembled WGS sequence"/>
</dbReference>
<dbReference type="OrthoDB" id="4333909at2"/>
<feature type="compositionally biased region" description="Low complexity" evidence="1">
    <location>
        <begin position="27"/>
        <end position="37"/>
    </location>
</feature>
<keyword evidence="2" id="KW-0732">Signal</keyword>
<dbReference type="EMBL" id="MVFC01000012">
    <property type="protein sequence ID" value="OON78358.1"/>
    <property type="molecule type" value="Genomic_DNA"/>
</dbReference>
<gene>
    <name evidence="3" type="ORF">B1H18_16305</name>
</gene>
<comment type="caution">
    <text evidence="3">The sequence shown here is derived from an EMBL/GenBank/DDBJ whole genome shotgun (WGS) entry which is preliminary data.</text>
</comment>
<protein>
    <submittedName>
        <fullName evidence="3">DUF3558 domain-containing protein</fullName>
    </submittedName>
</protein>
<name>A0A1V4A8M9_9ACTN</name>